<comment type="caution">
    <text evidence="1">The sequence shown here is derived from an EMBL/GenBank/DDBJ whole genome shotgun (WGS) entry which is preliminary data.</text>
</comment>
<dbReference type="RefSeq" id="WP_266056581.1">
    <property type="nucleotide sequence ID" value="NZ_JAPFQN010000005.1"/>
</dbReference>
<dbReference type="Proteomes" id="UP001209885">
    <property type="component" value="Unassembled WGS sequence"/>
</dbReference>
<evidence type="ECO:0000313" key="1">
    <source>
        <dbReference type="EMBL" id="MCX2744115.1"/>
    </source>
</evidence>
<dbReference type="EMBL" id="JAPFQN010000005">
    <property type="protein sequence ID" value="MCX2744115.1"/>
    <property type="molecule type" value="Genomic_DNA"/>
</dbReference>
<keyword evidence="2" id="KW-1185">Reference proteome</keyword>
<proteinExistence type="predicted"/>
<evidence type="ECO:0008006" key="3">
    <source>
        <dbReference type="Google" id="ProtNLM"/>
    </source>
</evidence>
<gene>
    <name evidence="1" type="ORF">OO013_09575</name>
</gene>
<reference evidence="1 2" key="1">
    <citation type="submission" date="2022-11" db="EMBL/GenBank/DDBJ databases">
        <title>The characterization of three novel Bacteroidetes species and genomic analysis of their roles in tidal elemental geochemical cycles.</title>
        <authorList>
            <person name="Ma K."/>
        </authorList>
    </citation>
    <scope>NUCLEOTIDE SEQUENCE [LARGE SCALE GENOMIC DNA]</scope>
    <source>
        <strain evidence="1 2">M17</strain>
    </source>
</reference>
<accession>A0ABT3RSH8</accession>
<protein>
    <recommendedName>
        <fullName evidence="3">HEPN AbiU2-like domain-containing protein</fullName>
    </recommendedName>
</protein>
<organism evidence="1 2">
    <name type="scientific">Mangrovivirga halotolerans</name>
    <dbReference type="NCBI Taxonomy" id="2993936"/>
    <lineage>
        <taxon>Bacteria</taxon>
        <taxon>Pseudomonadati</taxon>
        <taxon>Bacteroidota</taxon>
        <taxon>Cytophagia</taxon>
        <taxon>Cytophagales</taxon>
        <taxon>Mangrovivirgaceae</taxon>
        <taxon>Mangrovivirga</taxon>
    </lineage>
</organism>
<evidence type="ECO:0000313" key="2">
    <source>
        <dbReference type="Proteomes" id="UP001209885"/>
    </source>
</evidence>
<sequence length="210" mass="25091">MNKITFQELEDWFDNVTNIMTDLNVCISNYEVYFKEEYKDNQSIIENDFFTYHLYQIRFITVVQLSKLFIENKKTHKLNYFTLCNKLINSNYASCLKKQLEINSESNFSNPPFKTKNEIIEEARSIQKLLDDNESLIRNLHDLRDKYYAHTDPNPGLIRAQPYQEMVQLYKLSEFIIKQLFNKILDKSVNFNTNYSGQIENLFNVVMQDD</sequence>
<name>A0ABT3RSH8_9BACT</name>